<dbReference type="Proteomes" id="UP000011976">
    <property type="component" value="Unassembled WGS sequence"/>
</dbReference>
<dbReference type="EMBL" id="DF196781">
    <property type="protein sequence ID" value="GAC75474.1"/>
    <property type="molecule type" value="Genomic_DNA"/>
</dbReference>
<gene>
    <name evidence="2" type="ORF">PANT_15c00096</name>
</gene>
<feature type="transmembrane region" description="Helical" evidence="1">
    <location>
        <begin position="62"/>
        <end position="84"/>
    </location>
</feature>
<reference evidence="3" key="1">
    <citation type="journal article" date="2013" name="Genome Announc.">
        <title>Genome sequence of the basidiomycetous yeast Pseudozyma antarctica T-34, a producer of the glycolipid biosurfactants mannosylerythritol lipids.</title>
        <authorList>
            <person name="Morita T."/>
            <person name="Koike H."/>
            <person name="Koyama Y."/>
            <person name="Hagiwara H."/>
            <person name="Ito E."/>
            <person name="Fukuoka T."/>
            <person name="Imura T."/>
            <person name="Machida M."/>
            <person name="Kitamoto D."/>
        </authorList>
    </citation>
    <scope>NUCLEOTIDE SEQUENCE [LARGE SCALE GENOMIC DNA]</scope>
    <source>
        <strain evidence="3">T-34</strain>
    </source>
</reference>
<dbReference type="Pfam" id="PF08592">
    <property type="entry name" value="Anthrone_oxy"/>
    <property type="match status" value="1"/>
</dbReference>
<keyword evidence="1" id="KW-1133">Transmembrane helix</keyword>
<organism evidence="2 3">
    <name type="scientific">Pseudozyma antarctica (strain T-34)</name>
    <name type="common">Yeast</name>
    <name type="synonym">Candida antarctica</name>
    <dbReference type="NCBI Taxonomy" id="1151754"/>
    <lineage>
        <taxon>Eukaryota</taxon>
        <taxon>Fungi</taxon>
        <taxon>Dikarya</taxon>
        <taxon>Basidiomycota</taxon>
        <taxon>Ustilaginomycotina</taxon>
        <taxon>Ustilaginomycetes</taxon>
        <taxon>Ustilaginales</taxon>
        <taxon>Ustilaginaceae</taxon>
        <taxon>Moesziomyces</taxon>
    </lineage>
</organism>
<dbReference type="InterPro" id="IPR013901">
    <property type="entry name" value="Anthrone_oxy"/>
</dbReference>
<feature type="transmembrane region" description="Helical" evidence="1">
    <location>
        <begin position="21"/>
        <end position="42"/>
    </location>
</feature>
<evidence type="ECO:0000256" key="1">
    <source>
        <dbReference type="SAM" id="Phobius"/>
    </source>
</evidence>
<evidence type="ECO:0000313" key="2">
    <source>
        <dbReference type="EMBL" id="GAC75474.1"/>
    </source>
</evidence>
<protein>
    <submittedName>
        <fullName evidence="2">Uncharacterized protein</fullName>
    </submittedName>
</protein>
<dbReference type="AlphaFoldDB" id="M9LXW7"/>
<feature type="transmembrane region" description="Helical" evidence="1">
    <location>
        <begin position="116"/>
        <end position="135"/>
    </location>
</feature>
<proteinExistence type="predicted"/>
<keyword evidence="1" id="KW-0472">Membrane</keyword>
<evidence type="ECO:0000313" key="3">
    <source>
        <dbReference type="Proteomes" id="UP000011976"/>
    </source>
</evidence>
<sequence>MIQNQEGLTVKQRLELWDQQFTLSVTRWTPLGILGALSYLYGAYSWSGEKTTASDYKSSTTLTWAGGAMLGMIPLTVALIFPVVGKLKKLKSLPSEQLKDRSSEVKRTVAQWDRRHWGRITCSGLCFLLGIYDVVQLLRP</sequence>
<keyword evidence="1" id="KW-0812">Transmembrane</keyword>
<name>M9LXW7_PSEA3</name>
<accession>M9LXW7</accession>